<sequence length="498" mass="56106">MESVKAANDSPKTPGGISKSYLTPIRRVGLSRNWRKSGPSPFISPLSTSSNSPVATNTEKLSRKRKIIPSDDDSQQNIADQDSISGKGITFSPLSCNTLTASDISRTPTRNLLVNKKSKTLVLNNEIIEEPISEEIKVINNTINDCNEFKANKECPKSSDVKVSKLSRTSSKNKSKIHKPDLDVENKETTKNDVCINEDKNINEKARQESNDVKNINKECDTKKQKSPNDLTKECVVLIQKKIFKSLNVNKNKTEVNEKLKSNVDNPFSQVLFDSDSDDVPLCNFNDKGKIKTGNTKCLPINDEDDFQETKIDIKKLVNKTTSTSELKHSKTKEKNKISKTTKPPIKIENTPSSQSSASFDDDDDFQFEKKKTILVKKSYDKVTKPLKAKSTGSITQKDIEEIKHRIEKKKQLLLAKAMTHETSELRMLIKKWQKGCQNALTELLELMKKKMPDKENMEYSEILQILKIPPDLVGYDSENDCFVTPDDATIVLSEFNV</sequence>
<dbReference type="EMBL" id="OV170222">
    <property type="protein sequence ID" value="CAH0721321.1"/>
    <property type="molecule type" value="Genomic_DNA"/>
</dbReference>
<dbReference type="Proteomes" id="UP000838878">
    <property type="component" value="Chromosome 2"/>
</dbReference>
<evidence type="ECO:0000313" key="2">
    <source>
        <dbReference type="EMBL" id="CAH0721321.1"/>
    </source>
</evidence>
<feature type="compositionally biased region" description="Polar residues" evidence="1">
    <location>
        <begin position="75"/>
        <end position="84"/>
    </location>
</feature>
<feature type="non-terminal residue" evidence="2">
    <location>
        <position position="498"/>
    </location>
</feature>
<feature type="compositionally biased region" description="Polar residues" evidence="1">
    <location>
        <begin position="45"/>
        <end position="59"/>
    </location>
</feature>
<evidence type="ECO:0000313" key="3">
    <source>
        <dbReference type="Proteomes" id="UP000838878"/>
    </source>
</evidence>
<dbReference type="OrthoDB" id="10051617at2759"/>
<dbReference type="Gene3D" id="6.10.140.1020">
    <property type="match status" value="1"/>
</dbReference>
<reference evidence="2" key="1">
    <citation type="submission" date="2021-12" db="EMBL/GenBank/DDBJ databases">
        <authorList>
            <person name="Martin H S."/>
        </authorList>
    </citation>
    <scope>NUCLEOTIDE SEQUENCE</scope>
</reference>
<feature type="compositionally biased region" description="Basic and acidic residues" evidence="1">
    <location>
        <begin position="326"/>
        <end position="337"/>
    </location>
</feature>
<gene>
    <name evidence="2" type="ORF">BINO364_LOCUS7435</name>
</gene>
<proteinExistence type="predicted"/>
<keyword evidence="3" id="KW-1185">Reference proteome</keyword>
<evidence type="ECO:0000256" key="1">
    <source>
        <dbReference type="SAM" id="MobiDB-lite"/>
    </source>
</evidence>
<organism evidence="2 3">
    <name type="scientific">Brenthis ino</name>
    <name type="common">lesser marbled fritillary</name>
    <dbReference type="NCBI Taxonomy" id="405034"/>
    <lineage>
        <taxon>Eukaryota</taxon>
        <taxon>Metazoa</taxon>
        <taxon>Ecdysozoa</taxon>
        <taxon>Arthropoda</taxon>
        <taxon>Hexapoda</taxon>
        <taxon>Insecta</taxon>
        <taxon>Pterygota</taxon>
        <taxon>Neoptera</taxon>
        <taxon>Endopterygota</taxon>
        <taxon>Lepidoptera</taxon>
        <taxon>Glossata</taxon>
        <taxon>Ditrysia</taxon>
        <taxon>Papilionoidea</taxon>
        <taxon>Nymphalidae</taxon>
        <taxon>Heliconiinae</taxon>
        <taxon>Argynnini</taxon>
        <taxon>Brenthis</taxon>
    </lineage>
</organism>
<accession>A0A8J9YCI8</accession>
<evidence type="ECO:0008006" key="4">
    <source>
        <dbReference type="Google" id="ProtNLM"/>
    </source>
</evidence>
<feature type="region of interest" description="Disordered" evidence="1">
    <location>
        <begin position="323"/>
        <end position="362"/>
    </location>
</feature>
<feature type="region of interest" description="Disordered" evidence="1">
    <location>
        <begin position="1"/>
        <end position="84"/>
    </location>
</feature>
<name>A0A8J9YCI8_9NEOP</name>
<dbReference type="AlphaFoldDB" id="A0A8J9YCI8"/>
<feature type="compositionally biased region" description="Low complexity" evidence="1">
    <location>
        <begin position="341"/>
        <end position="359"/>
    </location>
</feature>
<protein>
    <recommendedName>
        <fullName evidence="4">Swi5-dependent recombination DNA repair protein 1 homolog</fullName>
    </recommendedName>
</protein>